<evidence type="ECO:0000256" key="1">
    <source>
        <dbReference type="ARBA" id="ARBA00004167"/>
    </source>
</evidence>
<evidence type="ECO:0000313" key="15">
    <source>
        <dbReference type="EMBL" id="KAG6463702.1"/>
    </source>
</evidence>
<dbReference type="PROSITE" id="PS50026">
    <property type="entry name" value="EGF_3"/>
    <property type="match status" value="4"/>
</dbReference>
<feature type="region of interest" description="Disordered" evidence="12">
    <location>
        <begin position="174"/>
        <end position="240"/>
    </location>
</feature>
<evidence type="ECO:0000256" key="2">
    <source>
        <dbReference type="ARBA" id="ARBA00004236"/>
    </source>
</evidence>
<dbReference type="NCBIfam" id="TIGR01643">
    <property type="entry name" value="YD_repeat_2x"/>
    <property type="match status" value="1"/>
</dbReference>
<sequence length="1710" mass="192781">MSRLNGRITGNPADLGDFEPSCLVRTPSGNFYVPSGEWDIQKNPSMDYKSNSSCSSPGKQDKSTLERMDRSDRSHPAFGAPVPVLPVRNNLRASHFPPAASRFHFRKGLSSRCTWKCTAIVFIILFVLLLAIASYMSASYFVNWSYQNSKACTVLVGDSTEMFPTSKATTLEASNKSLVRQTPPSAGSEKSTTDATDTETSTDGEVQSSTDSQTEKTETSTEVTTETEASTTDISDTTTDFTTESFLMPTTKVPQCVCPKVTPPPILILEGPVHTFAAQSFPPDGTTFKQITLGEKLSKEIHPYSYWNMQFYQSQAAYVKFDYMIPRGASIGVYARRNALPTHTQYHFLEVLSGFKARTTRASHPSVKKELTHYMEQGHWFLSLYNDDGDPQEITFIAMVAEEMTHNCPNGCSGKGECLMGHCQCQPGFGGDDCSKSVCPVLCSQRGEYINGECQCNPGWKGKECSLRHDECEVPDCNGHGHCVNGKCSCVRGYKGKFCGEVDCTHPTCSGHGFCIEGSCVCKKGWKGLDCATMDKDALQCLPDCSGHGTFDVDTQTCTCHARWSGEDCSKEVCDLDCGPHGRCVGEACVCAAGWTGEFCTARLCDARCSDHGQCKNGTCLCVSGWNGRHCTLEGCPRGCAGHGQCRVANDGHWECKCFDGWDGPDCTTLKEQICDDSKDNDKDGLVDCEDPECCQSPACKGSQLCVSSPKPTDILLRKQPPAITASFFERMKFLIDEGSLQNYAKQETFNESRSAVIRGRVITTLGSGLVGVRVSTSTPLEGFTLTREDGWFDLLVNGGGAVTLHFGRAPFKRSSQVVFVPWNEVSGIGAVYRFNRLTRWSWGDLNETYGFDRAGRLHEIRYGDGSSLAYSFRDMFTSLPLKVTTPRGSDYLLDYDDSGALQNLTTPRGHIHTFALMTSLGYFKYQYFSPMNRHPYEILYNDDGHILAKIFPRQSGKILYVYDSTGKLETILAGASAIRYVYHENTHLVKNVEITDPDYELKQDYKYHAGILKDEKMKFNSKSSLNNAHFKYQYDGNARLSTIDVNINSKETPQLRLKYNQNLGILEAVSDLRIYRNTFNRSVMQDTSKQFFTITDYDDHGRIKTVLINIKAFDVFRLELEYDVRNRIKTKKMMIGDTSSNERISYNYDGHLMEVVGSEDDWKYNYDENGNVIGIIEHGEKRHVGYDFADRVVQYGDIEFSGYDDRGFVVRRGEQKYRYNSRGQFVHAFERDKFQMWYYYDNRNRLVAWKDDKSNITQFFYSNPQTPNLITHMHYPKTEKTIRFLYDQRDFLTCIETEDQRFYVATDHNGSPLVVFDVNGEIIKELKRSPFGKIIKDTNPGFYVPVDFHGGIFDYNTNLVYVENRLYDPVVGQWMTPSWEHLATKLSLPTDIFTYRFRNNDPINKNQNVPYMTSLASWLQLYGYDMNKMMGSKYITDMIFQPMTSVTAPQLAPDFGVMSGLQCIIEKVNDKLSDIDFVPTPLLKMEPITRNLLPRVSYKRGVFGEGVLISRVDGKAFISVADGANSVVEDVITTVFNNSYFLDVHFSIHDQDVFYFVKDNSLKIRDDMEELRRLSGKFNVSQDETNDQGLEVRVHAVGKGSAQAVIVLRYGVDPAQERIKLLKHAHKRAAVRAWEREKVLVAGGWEGRGSWTEEEKEELISHGIVDGWAAKDVHSVSKYPQLADDPANIVFVRDGRRKRRKSGRARHRS</sequence>
<evidence type="ECO:0000256" key="7">
    <source>
        <dbReference type="ARBA" id="ARBA00022737"/>
    </source>
</evidence>
<dbReference type="EMBL" id="JH669023">
    <property type="protein sequence ID" value="KAG6463702.1"/>
    <property type="molecule type" value="Genomic_DNA"/>
</dbReference>
<keyword evidence="7" id="KW-0677">Repeat</keyword>
<evidence type="ECO:0000256" key="3">
    <source>
        <dbReference type="ARBA" id="ARBA00009385"/>
    </source>
</evidence>
<organism evidence="15 16">
    <name type="scientific">Manduca sexta</name>
    <name type="common">Tobacco hawkmoth</name>
    <name type="synonym">Tobacco hornworm</name>
    <dbReference type="NCBI Taxonomy" id="7130"/>
    <lineage>
        <taxon>Eukaryota</taxon>
        <taxon>Metazoa</taxon>
        <taxon>Ecdysozoa</taxon>
        <taxon>Arthropoda</taxon>
        <taxon>Hexapoda</taxon>
        <taxon>Insecta</taxon>
        <taxon>Pterygota</taxon>
        <taxon>Neoptera</taxon>
        <taxon>Endopterygota</taxon>
        <taxon>Lepidoptera</taxon>
        <taxon>Glossata</taxon>
        <taxon>Ditrysia</taxon>
        <taxon>Bombycoidea</taxon>
        <taxon>Sphingidae</taxon>
        <taxon>Sphinginae</taxon>
        <taxon>Sphingini</taxon>
        <taxon>Manduca</taxon>
    </lineage>
</organism>
<feature type="disulfide bond" evidence="11">
    <location>
        <begin position="658"/>
        <end position="667"/>
    </location>
</feature>
<feature type="domain" description="EGF-like" evidence="14">
    <location>
        <begin position="468"/>
        <end position="500"/>
    </location>
</feature>
<feature type="compositionally biased region" description="Polar residues" evidence="12">
    <location>
        <begin position="174"/>
        <end position="185"/>
    </location>
</feature>
<dbReference type="Pfam" id="PF25023">
    <property type="entry name" value="TEN_YD-shell"/>
    <property type="match status" value="1"/>
</dbReference>
<dbReference type="PROSITE" id="PS01186">
    <property type="entry name" value="EGF_2"/>
    <property type="match status" value="3"/>
</dbReference>
<comment type="caution">
    <text evidence="11">Lacks conserved residue(s) required for the propagation of feature annotation.</text>
</comment>
<dbReference type="GO" id="GO:0008045">
    <property type="term" value="P:motor neuron axon guidance"/>
    <property type="evidence" value="ECO:0007669"/>
    <property type="project" value="TreeGrafter"/>
</dbReference>
<dbReference type="GO" id="GO:0005886">
    <property type="term" value="C:plasma membrane"/>
    <property type="evidence" value="ECO:0007669"/>
    <property type="project" value="UniProtKB-SubCell"/>
</dbReference>
<proteinExistence type="inferred from homology"/>
<gene>
    <name evidence="15" type="ORF">O3G_MSEX014034</name>
</gene>
<dbReference type="FunFam" id="2.10.25.10:FF:000013">
    <property type="entry name" value="Teneurin transmembrane protein 4"/>
    <property type="match status" value="1"/>
</dbReference>
<feature type="region of interest" description="Disordered" evidence="12">
    <location>
        <begin position="37"/>
        <end position="79"/>
    </location>
</feature>
<name>A0A922CZ13_MANSE</name>
<feature type="domain" description="EGF-like" evidence="14">
    <location>
        <begin position="430"/>
        <end position="466"/>
    </location>
</feature>
<keyword evidence="4" id="KW-1003">Cell membrane</keyword>
<comment type="caution">
    <text evidence="15">The sequence shown here is derived from an EMBL/GenBank/DDBJ whole genome shotgun (WGS) entry which is preliminary data.</text>
</comment>
<feature type="compositionally biased region" description="Low complexity" evidence="12">
    <location>
        <begin position="220"/>
        <end position="240"/>
    </location>
</feature>
<dbReference type="InterPro" id="IPR051216">
    <property type="entry name" value="Teneurin"/>
</dbReference>
<dbReference type="InterPro" id="IPR000742">
    <property type="entry name" value="EGF"/>
</dbReference>
<dbReference type="Pfam" id="PF23538">
    <property type="entry name" value="Teneurin_ABD"/>
    <property type="match status" value="1"/>
</dbReference>
<feature type="domain" description="EGF-like" evidence="14">
    <location>
        <begin position="537"/>
        <end position="570"/>
    </location>
</feature>
<keyword evidence="5 11" id="KW-0245">EGF-like domain</keyword>
<feature type="disulfide bond" evidence="11">
    <location>
        <begin position="560"/>
        <end position="569"/>
    </location>
</feature>
<comment type="subcellular location">
    <subcellularLocation>
        <location evidence="2">Cell membrane</location>
    </subcellularLocation>
    <subcellularLocation>
        <location evidence="1">Membrane</location>
        <topology evidence="1">Single-pass membrane protein</topology>
    </subcellularLocation>
</comment>
<dbReference type="InterPro" id="IPR056823">
    <property type="entry name" value="TEN-like_YD-shell"/>
</dbReference>
<feature type="transmembrane region" description="Helical" evidence="13">
    <location>
        <begin position="117"/>
        <end position="142"/>
    </location>
</feature>
<dbReference type="PANTHER" id="PTHR11219:SF72">
    <property type="entry name" value="TENEURIN-M"/>
    <property type="match status" value="1"/>
</dbReference>
<comment type="similarity">
    <text evidence="3">Belongs to the tenascin family. Teneurin subfamily.</text>
</comment>
<dbReference type="InterPro" id="IPR028916">
    <property type="entry name" value="Tox-GHH_dom"/>
</dbReference>
<evidence type="ECO:0000256" key="13">
    <source>
        <dbReference type="SAM" id="Phobius"/>
    </source>
</evidence>
<feature type="disulfide bond" evidence="11">
    <location>
        <begin position="456"/>
        <end position="465"/>
    </location>
</feature>
<evidence type="ECO:0000256" key="4">
    <source>
        <dbReference type="ARBA" id="ARBA00022475"/>
    </source>
</evidence>
<evidence type="ECO:0000256" key="12">
    <source>
        <dbReference type="SAM" id="MobiDB-lite"/>
    </source>
</evidence>
<protein>
    <recommendedName>
        <fullName evidence="14">EGF-like domain-containing protein</fullName>
    </recommendedName>
</protein>
<keyword evidence="6 13" id="KW-0812">Transmembrane</keyword>
<dbReference type="PROSITE" id="PS00022">
    <property type="entry name" value="EGF_1"/>
    <property type="match status" value="4"/>
</dbReference>
<evidence type="ECO:0000256" key="10">
    <source>
        <dbReference type="ARBA" id="ARBA00023157"/>
    </source>
</evidence>
<feature type="compositionally biased region" description="Basic and acidic residues" evidence="12">
    <location>
        <begin position="59"/>
        <end position="75"/>
    </location>
</feature>
<dbReference type="Pfam" id="PF15636">
    <property type="entry name" value="Tox-GHH"/>
    <property type="match status" value="1"/>
</dbReference>
<keyword evidence="16" id="KW-1185">Reference proteome</keyword>
<evidence type="ECO:0000259" key="14">
    <source>
        <dbReference type="PROSITE" id="PS50026"/>
    </source>
</evidence>
<dbReference type="Pfam" id="PF23093">
    <property type="entry name" value="GBD_Tenm3"/>
    <property type="match status" value="1"/>
</dbReference>
<feature type="disulfide bond" evidence="11">
    <location>
        <begin position="636"/>
        <end position="646"/>
    </location>
</feature>
<dbReference type="Pfam" id="PF25020">
    <property type="entry name" value="TTR_TEN1-4"/>
    <property type="match status" value="1"/>
</dbReference>
<feature type="domain" description="EGF-like" evidence="14">
    <location>
        <begin position="632"/>
        <end position="668"/>
    </location>
</feature>
<evidence type="ECO:0000313" key="16">
    <source>
        <dbReference type="Proteomes" id="UP000791440"/>
    </source>
</evidence>
<evidence type="ECO:0000256" key="8">
    <source>
        <dbReference type="ARBA" id="ARBA00022989"/>
    </source>
</evidence>
<reference evidence="15" key="2">
    <citation type="submission" date="2020-12" db="EMBL/GenBank/DDBJ databases">
        <authorList>
            <person name="Kanost M."/>
        </authorList>
    </citation>
    <scope>NUCLEOTIDE SEQUENCE</scope>
</reference>
<feature type="disulfide bond" evidence="11">
    <location>
        <begin position="490"/>
        <end position="499"/>
    </location>
</feature>
<dbReference type="FunFam" id="2.10.25.10:FF:000021">
    <property type="entry name" value="Teneurin transmembrane protein 2"/>
    <property type="match status" value="2"/>
</dbReference>
<keyword evidence="9 13" id="KW-0472">Membrane</keyword>
<evidence type="ECO:0000256" key="9">
    <source>
        <dbReference type="ARBA" id="ARBA00023136"/>
    </source>
</evidence>
<dbReference type="FunFam" id="2.60.120.260:FF:000189">
    <property type="entry name" value="Teneurin-m-like Protein"/>
    <property type="match status" value="1"/>
</dbReference>
<keyword evidence="10 11" id="KW-1015">Disulfide bond</keyword>
<dbReference type="SMART" id="SM00181">
    <property type="entry name" value="EGF"/>
    <property type="match status" value="8"/>
</dbReference>
<feature type="compositionally biased region" description="Low complexity" evidence="12">
    <location>
        <begin position="203"/>
        <end position="212"/>
    </location>
</feature>
<dbReference type="PANTHER" id="PTHR11219">
    <property type="entry name" value="TENEURIN AND N-ACETYLGLUCOSAMINE-1-PHOSPHODIESTER ALPHA-N-ACETYLGLUCOSAMINIDASE"/>
    <property type="match status" value="1"/>
</dbReference>
<dbReference type="InterPro" id="IPR056820">
    <property type="entry name" value="TEN_TTR-like"/>
</dbReference>
<dbReference type="Pfam" id="PF25024">
    <property type="entry name" value="EGF_TEN"/>
    <property type="match status" value="1"/>
</dbReference>
<reference evidence="15" key="1">
    <citation type="journal article" date="2016" name="Insect Biochem. Mol. Biol.">
        <title>Multifaceted biological insights from a draft genome sequence of the tobacco hornworm moth, Manduca sexta.</title>
        <authorList>
            <person name="Kanost M.R."/>
            <person name="Arrese E.L."/>
            <person name="Cao X."/>
            <person name="Chen Y.R."/>
            <person name="Chellapilla S."/>
            <person name="Goldsmith M.R."/>
            <person name="Grosse-Wilde E."/>
            <person name="Heckel D.G."/>
            <person name="Herndon N."/>
            <person name="Jiang H."/>
            <person name="Papanicolaou A."/>
            <person name="Qu J."/>
            <person name="Soulages J.L."/>
            <person name="Vogel H."/>
            <person name="Walters J."/>
            <person name="Waterhouse R.M."/>
            <person name="Ahn S.J."/>
            <person name="Almeida F.C."/>
            <person name="An C."/>
            <person name="Aqrawi P."/>
            <person name="Bretschneider A."/>
            <person name="Bryant W.B."/>
            <person name="Bucks S."/>
            <person name="Chao H."/>
            <person name="Chevignon G."/>
            <person name="Christen J.M."/>
            <person name="Clarke D.F."/>
            <person name="Dittmer N.T."/>
            <person name="Ferguson L.C.F."/>
            <person name="Garavelou S."/>
            <person name="Gordon K.H.J."/>
            <person name="Gunaratna R.T."/>
            <person name="Han Y."/>
            <person name="Hauser F."/>
            <person name="He Y."/>
            <person name="Heidel-Fischer H."/>
            <person name="Hirsh A."/>
            <person name="Hu Y."/>
            <person name="Jiang H."/>
            <person name="Kalra D."/>
            <person name="Klinner C."/>
            <person name="Konig C."/>
            <person name="Kovar C."/>
            <person name="Kroll A.R."/>
            <person name="Kuwar S.S."/>
            <person name="Lee S.L."/>
            <person name="Lehman R."/>
            <person name="Li K."/>
            <person name="Li Z."/>
            <person name="Liang H."/>
            <person name="Lovelace S."/>
            <person name="Lu Z."/>
            <person name="Mansfield J.H."/>
            <person name="McCulloch K.J."/>
            <person name="Mathew T."/>
            <person name="Morton B."/>
            <person name="Muzny D.M."/>
            <person name="Neunemann D."/>
            <person name="Ongeri F."/>
            <person name="Pauchet Y."/>
            <person name="Pu L.L."/>
            <person name="Pyrousis I."/>
            <person name="Rao X.J."/>
            <person name="Redding A."/>
            <person name="Roesel C."/>
            <person name="Sanchez-Gracia A."/>
            <person name="Schaack S."/>
            <person name="Shukla A."/>
            <person name="Tetreau G."/>
            <person name="Wang Y."/>
            <person name="Xiong G.H."/>
            <person name="Traut W."/>
            <person name="Walsh T.K."/>
            <person name="Worley K.C."/>
            <person name="Wu D."/>
            <person name="Wu W."/>
            <person name="Wu Y.Q."/>
            <person name="Zhang X."/>
            <person name="Zou Z."/>
            <person name="Zucker H."/>
            <person name="Briscoe A.D."/>
            <person name="Burmester T."/>
            <person name="Clem R.J."/>
            <person name="Feyereisen R."/>
            <person name="Grimmelikhuijzen C.J.P."/>
            <person name="Hamodrakas S.J."/>
            <person name="Hansson B.S."/>
            <person name="Huguet E."/>
            <person name="Jermiin L.S."/>
            <person name="Lan Q."/>
            <person name="Lehman H.K."/>
            <person name="Lorenzen M."/>
            <person name="Merzendorfer H."/>
            <person name="Michalopoulos I."/>
            <person name="Morton D.B."/>
            <person name="Muthukrishnan S."/>
            <person name="Oakeshott J.G."/>
            <person name="Palmer W."/>
            <person name="Park Y."/>
            <person name="Passarelli A.L."/>
            <person name="Rozas J."/>
            <person name="Schwartz L.M."/>
            <person name="Smith W."/>
            <person name="Southgate A."/>
            <person name="Vilcinskas A."/>
            <person name="Vogt R."/>
            <person name="Wang P."/>
            <person name="Werren J."/>
            <person name="Yu X.Q."/>
            <person name="Zhou J.J."/>
            <person name="Brown S.J."/>
            <person name="Scherer S.E."/>
            <person name="Richards S."/>
            <person name="Blissard G.W."/>
        </authorList>
    </citation>
    <scope>NUCLEOTIDE SEQUENCE</scope>
</reference>
<dbReference type="GO" id="GO:0008038">
    <property type="term" value="P:neuron recognition"/>
    <property type="evidence" value="ECO:0007669"/>
    <property type="project" value="UniProtKB-ARBA"/>
</dbReference>
<accession>A0A922CZ13</accession>
<evidence type="ECO:0000256" key="6">
    <source>
        <dbReference type="ARBA" id="ARBA00022692"/>
    </source>
</evidence>
<dbReference type="InterPro" id="IPR006530">
    <property type="entry name" value="YD"/>
</dbReference>
<keyword evidence="8 13" id="KW-1133">Transmembrane helix</keyword>
<evidence type="ECO:0000256" key="5">
    <source>
        <dbReference type="ARBA" id="ARBA00022536"/>
    </source>
</evidence>
<dbReference type="Proteomes" id="UP000791440">
    <property type="component" value="Unassembled WGS sequence"/>
</dbReference>
<evidence type="ECO:0000256" key="11">
    <source>
        <dbReference type="PROSITE-ProRule" id="PRU00076"/>
    </source>
</evidence>
<dbReference type="InterPro" id="IPR057629">
    <property type="entry name" value="Teneurin1-4_GBD"/>
</dbReference>
<feature type="compositionally biased region" description="Polar residues" evidence="12">
    <location>
        <begin position="42"/>
        <end position="58"/>
    </location>
</feature>